<name>A0ABQ9I6D2_9NEOP</name>
<gene>
    <name evidence="2" type="ORF">PR048_004783</name>
</gene>
<dbReference type="Gene3D" id="1.10.10.60">
    <property type="entry name" value="Homeodomain-like"/>
    <property type="match status" value="1"/>
</dbReference>
<evidence type="ECO:0000256" key="1">
    <source>
        <dbReference type="SAM" id="MobiDB-lite"/>
    </source>
</evidence>
<dbReference type="InterPro" id="IPR011011">
    <property type="entry name" value="Znf_FYVE_PHD"/>
</dbReference>
<feature type="compositionally biased region" description="Polar residues" evidence="1">
    <location>
        <begin position="203"/>
        <end position="218"/>
    </location>
</feature>
<dbReference type="EMBL" id="JARBHB010000002">
    <property type="protein sequence ID" value="KAJ8892203.1"/>
    <property type="molecule type" value="Genomic_DNA"/>
</dbReference>
<organism evidence="2 3">
    <name type="scientific">Dryococelus australis</name>
    <dbReference type="NCBI Taxonomy" id="614101"/>
    <lineage>
        <taxon>Eukaryota</taxon>
        <taxon>Metazoa</taxon>
        <taxon>Ecdysozoa</taxon>
        <taxon>Arthropoda</taxon>
        <taxon>Hexapoda</taxon>
        <taxon>Insecta</taxon>
        <taxon>Pterygota</taxon>
        <taxon>Neoptera</taxon>
        <taxon>Polyneoptera</taxon>
        <taxon>Phasmatodea</taxon>
        <taxon>Verophasmatodea</taxon>
        <taxon>Anareolatae</taxon>
        <taxon>Phasmatidae</taxon>
        <taxon>Eurycanthinae</taxon>
        <taxon>Dryococelus</taxon>
    </lineage>
</organism>
<proteinExistence type="predicted"/>
<comment type="caution">
    <text evidence="2">The sequence shown here is derived from an EMBL/GenBank/DDBJ whole genome shotgun (WGS) entry which is preliminary data.</text>
</comment>
<sequence length="342" mass="38419">MSHEQQSITNEENHSEEDLVAAVRAIKRRTLSTYTYVAAERYKISRRTIRNHLKSGRLKRSLVRKYILIAEQEADLERRIIIYADIGLPVTPQIRIYHMDEKGCHFTIHHQQTVVAQKGAKLVHLQSSEHAESVTIPGCVNALCTVIPPMVIFKGKRLKRELNDNVPAWGLFPLNPEAIPEIAFAPSVLTEAPVRLESEATNKEPTLTSNPPRPSTSGGFPETSDPSNIIPDRVADMRECSVCSKWYHEDCIGLTAEYLDAFECAKFSRAYFMLRRDSISLGGHPRRGAARECDPGAATSFSRGSRGARIKDRDETWKEPLRGRATHQMSATGMEKSCLLPK</sequence>
<feature type="region of interest" description="Disordered" evidence="1">
    <location>
        <begin position="284"/>
        <end position="313"/>
    </location>
</feature>
<accession>A0ABQ9I6D2</accession>
<evidence type="ECO:0000313" key="3">
    <source>
        <dbReference type="Proteomes" id="UP001159363"/>
    </source>
</evidence>
<dbReference type="CDD" id="cd15517">
    <property type="entry name" value="PHD_TCF19_like"/>
    <property type="match status" value="1"/>
</dbReference>
<dbReference type="Proteomes" id="UP001159363">
    <property type="component" value="Chromosome 2"/>
</dbReference>
<reference evidence="2 3" key="1">
    <citation type="submission" date="2023-02" db="EMBL/GenBank/DDBJ databases">
        <title>LHISI_Scaffold_Assembly.</title>
        <authorList>
            <person name="Stuart O.P."/>
            <person name="Cleave R."/>
            <person name="Magrath M.J.L."/>
            <person name="Mikheyev A.S."/>
        </authorList>
    </citation>
    <scope>NUCLEOTIDE SEQUENCE [LARGE SCALE GENOMIC DNA]</scope>
    <source>
        <strain evidence="2">Daus_M_001</strain>
        <tissue evidence="2">Leg muscle</tissue>
    </source>
</reference>
<protein>
    <submittedName>
        <fullName evidence="2">Uncharacterized protein</fullName>
    </submittedName>
</protein>
<evidence type="ECO:0000313" key="2">
    <source>
        <dbReference type="EMBL" id="KAJ8892203.1"/>
    </source>
</evidence>
<keyword evidence="3" id="KW-1185">Reference proteome</keyword>
<dbReference type="SUPFAM" id="SSF57903">
    <property type="entry name" value="FYVE/PHD zinc finger"/>
    <property type="match status" value="1"/>
</dbReference>
<feature type="region of interest" description="Disordered" evidence="1">
    <location>
        <begin position="199"/>
        <end position="229"/>
    </location>
</feature>